<evidence type="ECO:0000256" key="3">
    <source>
        <dbReference type="ARBA" id="ARBA00004818"/>
    </source>
</evidence>
<dbReference type="EC" id="3.1.3.18" evidence="5 10"/>
<feature type="active site" description="Nucleophile" evidence="10">
    <location>
        <position position="12"/>
    </location>
</feature>
<dbReference type="InterPro" id="IPR023198">
    <property type="entry name" value="PGP-like_dom2"/>
</dbReference>
<dbReference type="RefSeq" id="WP_008242746.1">
    <property type="nucleotide sequence ID" value="NZ_JAQIBC010000002.1"/>
</dbReference>
<dbReference type="Gene3D" id="3.40.50.1000">
    <property type="entry name" value="HAD superfamily/HAD-like"/>
    <property type="match status" value="1"/>
</dbReference>
<organism evidence="11 12">
    <name type="scientific">Sulfurovum xiamenensis</name>
    <dbReference type="NCBI Taxonomy" id="3019066"/>
    <lineage>
        <taxon>Bacteria</taxon>
        <taxon>Pseudomonadati</taxon>
        <taxon>Campylobacterota</taxon>
        <taxon>Epsilonproteobacteria</taxon>
        <taxon>Campylobacterales</taxon>
        <taxon>Sulfurovaceae</taxon>
        <taxon>Sulfurovum</taxon>
    </lineage>
</organism>
<evidence type="ECO:0000256" key="4">
    <source>
        <dbReference type="ARBA" id="ARBA00006171"/>
    </source>
</evidence>
<dbReference type="Gene3D" id="1.10.150.240">
    <property type="entry name" value="Putative phosphatase, domain 2"/>
    <property type="match status" value="1"/>
</dbReference>
<comment type="similarity">
    <text evidence="4 10">Belongs to the HAD-like hydrolase superfamily. CbbY/CbbZ/Gph/YieH family.</text>
</comment>
<comment type="cofactor">
    <cofactor evidence="2 10">
        <name>Mg(2+)</name>
        <dbReference type="ChEBI" id="CHEBI:18420"/>
    </cofactor>
</comment>
<evidence type="ECO:0000256" key="9">
    <source>
        <dbReference type="ARBA" id="ARBA00023277"/>
    </source>
</evidence>
<dbReference type="CDD" id="cd16417">
    <property type="entry name" value="HAD_PGPase"/>
    <property type="match status" value="1"/>
</dbReference>
<evidence type="ECO:0000313" key="11">
    <source>
        <dbReference type="EMBL" id="MDM5263420.1"/>
    </source>
</evidence>
<evidence type="ECO:0000256" key="1">
    <source>
        <dbReference type="ARBA" id="ARBA00000830"/>
    </source>
</evidence>
<dbReference type="SFLD" id="SFLDG01135">
    <property type="entry name" value="C1.5.6:_HAD__Beta-PGM__Phospha"/>
    <property type="match status" value="1"/>
</dbReference>
<dbReference type="InterPro" id="IPR037512">
    <property type="entry name" value="PGPase_prok"/>
</dbReference>
<dbReference type="PANTHER" id="PTHR43434:SF1">
    <property type="entry name" value="PHOSPHOGLYCOLATE PHOSPHATASE"/>
    <property type="match status" value="1"/>
</dbReference>
<dbReference type="GO" id="GO:0008967">
    <property type="term" value="F:phosphoglycolate phosphatase activity"/>
    <property type="evidence" value="ECO:0007669"/>
    <property type="project" value="UniProtKB-EC"/>
</dbReference>
<feature type="binding site" evidence="10">
    <location>
        <position position="12"/>
    </location>
    <ligand>
        <name>Mg(2+)</name>
        <dbReference type="ChEBI" id="CHEBI:18420"/>
    </ligand>
</feature>
<dbReference type="InterPro" id="IPR023214">
    <property type="entry name" value="HAD_sf"/>
</dbReference>
<comment type="caution">
    <text evidence="11">The sequence shown here is derived from an EMBL/GenBank/DDBJ whole genome shotgun (WGS) entry which is preliminary data.</text>
</comment>
<evidence type="ECO:0000256" key="7">
    <source>
        <dbReference type="ARBA" id="ARBA00022801"/>
    </source>
</evidence>
<dbReference type="HAMAP" id="MF_00495">
    <property type="entry name" value="GPH_hydrolase_bact"/>
    <property type="match status" value="1"/>
</dbReference>
<evidence type="ECO:0000313" key="12">
    <source>
        <dbReference type="Proteomes" id="UP001169066"/>
    </source>
</evidence>
<comment type="pathway">
    <text evidence="3 10">Organic acid metabolism; glycolate biosynthesis; glycolate from 2-phosphoglycolate: step 1/1.</text>
</comment>
<reference evidence="11" key="1">
    <citation type="submission" date="2023-01" db="EMBL/GenBank/DDBJ databases">
        <title>Sulfurovum sp. XTW-4 genome assembly.</title>
        <authorList>
            <person name="Wang J."/>
        </authorList>
    </citation>
    <scope>NUCLEOTIDE SEQUENCE</scope>
    <source>
        <strain evidence="11">XTW-4</strain>
    </source>
</reference>
<evidence type="ECO:0000256" key="6">
    <source>
        <dbReference type="ARBA" id="ARBA00022723"/>
    </source>
</evidence>
<dbReference type="NCBIfam" id="TIGR01449">
    <property type="entry name" value="PGP_bact"/>
    <property type="match status" value="1"/>
</dbReference>
<dbReference type="Proteomes" id="UP001169066">
    <property type="component" value="Unassembled WGS sequence"/>
</dbReference>
<dbReference type="InterPro" id="IPR036412">
    <property type="entry name" value="HAD-like_sf"/>
</dbReference>
<dbReference type="NCBIfam" id="TIGR01509">
    <property type="entry name" value="HAD-SF-IA-v3"/>
    <property type="match status" value="1"/>
</dbReference>
<dbReference type="PANTHER" id="PTHR43434">
    <property type="entry name" value="PHOSPHOGLYCOLATE PHOSPHATASE"/>
    <property type="match status" value="1"/>
</dbReference>
<comment type="catalytic activity">
    <reaction evidence="1 10">
        <text>2-phosphoglycolate + H2O = glycolate + phosphate</text>
        <dbReference type="Rhea" id="RHEA:14369"/>
        <dbReference type="ChEBI" id="CHEBI:15377"/>
        <dbReference type="ChEBI" id="CHEBI:29805"/>
        <dbReference type="ChEBI" id="CHEBI:43474"/>
        <dbReference type="ChEBI" id="CHEBI:58033"/>
        <dbReference type="EC" id="3.1.3.18"/>
    </reaction>
</comment>
<feature type="binding site" evidence="10">
    <location>
        <position position="14"/>
    </location>
    <ligand>
        <name>Mg(2+)</name>
        <dbReference type="ChEBI" id="CHEBI:18420"/>
    </ligand>
</feature>
<evidence type="ECO:0000256" key="2">
    <source>
        <dbReference type="ARBA" id="ARBA00001946"/>
    </source>
</evidence>
<feature type="binding site" evidence="10">
    <location>
        <position position="177"/>
    </location>
    <ligand>
        <name>Mg(2+)</name>
        <dbReference type="ChEBI" id="CHEBI:18420"/>
    </ligand>
</feature>
<sequence>MKFTNKEVILFDLDGTLIDSVPDLATAVNHMLNALHRETFSEDTIRYWVGNGAQVLVKRALSGQTEIDEKLDPTLFEKALDIFLTFYGENLCIDTAAYPNVSTTLHTLKEKGYRLVIVTNKPFDFVGPILEALGLDGVFDFWLGGDSLEKKKPDPLPLLHACEHMNVSISQCVMVGDSRNDLLAAKNCGMQSVGVTYGYNYGEEIGIYDPTFIIDDFSELNALL</sequence>
<dbReference type="SUPFAM" id="SSF56784">
    <property type="entry name" value="HAD-like"/>
    <property type="match status" value="1"/>
</dbReference>
<keyword evidence="7 10" id="KW-0378">Hydrolase</keyword>
<dbReference type="Pfam" id="PF00702">
    <property type="entry name" value="Hydrolase"/>
    <property type="match status" value="1"/>
</dbReference>
<accession>A0ABT7QQY8</accession>
<dbReference type="EMBL" id="JAQIBC010000002">
    <property type="protein sequence ID" value="MDM5263420.1"/>
    <property type="molecule type" value="Genomic_DNA"/>
</dbReference>
<evidence type="ECO:0000256" key="10">
    <source>
        <dbReference type="HAMAP-Rule" id="MF_00495"/>
    </source>
</evidence>
<dbReference type="NCBIfam" id="TIGR01662">
    <property type="entry name" value="HAD-SF-IIIA"/>
    <property type="match status" value="1"/>
</dbReference>
<keyword evidence="8 10" id="KW-0460">Magnesium</keyword>
<gene>
    <name evidence="11" type="ORF">PF327_04355</name>
</gene>
<dbReference type="SFLD" id="SFLDG01129">
    <property type="entry name" value="C1.5:_HAD__Beta-PGM__Phosphata"/>
    <property type="match status" value="1"/>
</dbReference>
<dbReference type="SFLD" id="SFLDS00003">
    <property type="entry name" value="Haloacid_Dehalogenase"/>
    <property type="match status" value="1"/>
</dbReference>
<name>A0ABT7QQY8_9BACT</name>
<comment type="function">
    <text evidence="10">Specifically catalyzes the dephosphorylation of 2-phosphoglycolate.</text>
</comment>
<keyword evidence="12" id="KW-1185">Reference proteome</keyword>
<evidence type="ECO:0000256" key="8">
    <source>
        <dbReference type="ARBA" id="ARBA00022842"/>
    </source>
</evidence>
<dbReference type="NCBIfam" id="NF009695">
    <property type="entry name" value="PRK13222.1-2"/>
    <property type="match status" value="1"/>
</dbReference>
<keyword evidence="6 10" id="KW-0479">Metal-binding</keyword>
<evidence type="ECO:0000256" key="5">
    <source>
        <dbReference type="ARBA" id="ARBA00013078"/>
    </source>
</evidence>
<proteinExistence type="inferred from homology"/>
<dbReference type="InterPro" id="IPR006439">
    <property type="entry name" value="HAD-SF_hydro_IA"/>
</dbReference>
<dbReference type="InterPro" id="IPR050155">
    <property type="entry name" value="HAD-like_hydrolase_sf"/>
</dbReference>
<dbReference type="NCBIfam" id="TIGR01549">
    <property type="entry name" value="HAD-SF-IA-v1"/>
    <property type="match status" value="1"/>
</dbReference>
<keyword evidence="9 10" id="KW-0119">Carbohydrate metabolism</keyword>
<dbReference type="InterPro" id="IPR006549">
    <property type="entry name" value="HAD-SF_hydro_IIIA"/>
</dbReference>
<protein>
    <recommendedName>
        <fullName evidence="5 10">Phosphoglycolate phosphatase</fullName>
        <shortName evidence="10">PGP</shortName>
        <shortName evidence="10">PGPase</shortName>
        <ecNumber evidence="5 10">3.1.3.18</ecNumber>
    </recommendedName>
</protein>